<protein>
    <submittedName>
        <fullName evidence="7">WD domain, G-beta repeat-containing protein</fullName>
    </submittedName>
</protein>
<dbReference type="GO" id="GO:0071013">
    <property type="term" value="C:catalytic step 2 spliceosome"/>
    <property type="evidence" value="ECO:0007669"/>
    <property type="project" value="TreeGrafter"/>
</dbReference>
<dbReference type="Pfam" id="PF23798">
    <property type="entry name" value="Beta-prop_SPT8"/>
    <property type="match status" value="1"/>
</dbReference>
<dbReference type="InterPro" id="IPR036322">
    <property type="entry name" value="WD40_repeat_dom_sf"/>
</dbReference>
<dbReference type="GO" id="GO:0000974">
    <property type="term" value="C:Prp19 complex"/>
    <property type="evidence" value="ECO:0007669"/>
    <property type="project" value="TreeGrafter"/>
</dbReference>
<accession>A0AAV4LPZ8</accession>
<dbReference type="FunFam" id="2.130.10.10:FF:000012">
    <property type="entry name" value="Putative pleiotropic regulator 1"/>
    <property type="match status" value="1"/>
</dbReference>
<dbReference type="RefSeq" id="XP_067713631.1">
    <property type="nucleotide sequence ID" value="XM_067857530.1"/>
</dbReference>
<feature type="repeat" description="WD" evidence="4">
    <location>
        <begin position="426"/>
        <end position="469"/>
    </location>
</feature>
<dbReference type="CDD" id="cd00200">
    <property type="entry name" value="WD40"/>
    <property type="match status" value="1"/>
</dbReference>
<dbReference type="AlphaFoldDB" id="A0AAV4LPZ8"/>
<dbReference type="InterPro" id="IPR057544">
    <property type="entry name" value="Beta-prop_SPT8"/>
</dbReference>
<dbReference type="GO" id="GO:0071011">
    <property type="term" value="C:precatalytic spliceosome"/>
    <property type="evidence" value="ECO:0007669"/>
    <property type="project" value="TreeGrafter"/>
</dbReference>
<proteinExistence type="inferred from homology"/>
<sequence length="533" mass="57269">MVDGAGARPGHYGRLLRANLYKALNMFAGEFAAHAFSAGDESTRRRLSCAILSEYGPVLNYEPKTAPRPVQGATTGGGAAGDVSAEKEAPAIQVRKAKSAVAEVVDGLHAALSSARPAGGKLAYLDAAVADEVHLGIVRKRALLALGDGGAAKRHDGGAVSVVVDGANPGAAAMSSYLRETVSGGHAIAPLGIQPKSGTLRRSQPKWHPPWKLYRMIVGHQGWVHCVAVDVSNQWFATGSSDRLIKIWDLATCQLKLSLTGHINAVRDLKISDRHAYLFSCGEDNTVKCWDIEQNKVIRSYHGHLSGVYSLALHPGLDVLFSGGRDAVVRVWDVRTKEAVHVLSGHTGTIMSLASQRAEPQVISGSQDKTVRLWDLAAGRTLATLTNHKKSVRALAVHPTEYAFCSAGADNVKVWKCPEGVFHRNLGGHNAILNCAAIKDDGESSVLVAGSNNGQLHFWDWHSGYKFQTLESTVQKGSLESENGIFGCAFDMSESRLITAECDKTVKIWIQDPEATPESHPVMWQPEAGLKNY</sequence>
<organism evidence="7 8">
    <name type="scientific">Babesia caballi</name>
    <dbReference type="NCBI Taxonomy" id="5871"/>
    <lineage>
        <taxon>Eukaryota</taxon>
        <taxon>Sar</taxon>
        <taxon>Alveolata</taxon>
        <taxon>Apicomplexa</taxon>
        <taxon>Aconoidasida</taxon>
        <taxon>Piroplasmida</taxon>
        <taxon>Babesiidae</taxon>
        <taxon>Babesia</taxon>
    </lineage>
</organism>
<dbReference type="PROSITE" id="PS50294">
    <property type="entry name" value="WD_REPEATS_REGION"/>
    <property type="match status" value="4"/>
</dbReference>
<keyword evidence="2" id="KW-0677">Repeat</keyword>
<evidence type="ECO:0000256" key="5">
    <source>
        <dbReference type="SAM" id="MobiDB-lite"/>
    </source>
</evidence>
<dbReference type="PANTHER" id="PTHR19923:SF0">
    <property type="entry name" value="PLEIOTROPIC REGULATOR 1"/>
    <property type="match status" value="1"/>
</dbReference>
<gene>
    <name evidence="7" type="ORF">BcabD6B2_09950</name>
</gene>
<evidence type="ECO:0000256" key="3">
    <source>
        <dbReference type="ARBA" id="ARBA00025726"/>
    </source>
</evidence>
<dbReference type="InterPro" id="IPR019775">
    <property type="entry name" value="WD40_repeat_CS"/>
</dbReference>
<feature type="domain" description="Transcription factor spt8 beta-propeller" evidence="6">
    <location>
        <begin position="218"/>
        <end position="400"/>
    </location>
</feature>
<dbReference type="Pfam" id="PF00400">
    <property type="entry name" value="WD40"/>
    <property type="match status" value="2"/>
</dbReference>
<feature type="region of interest" description="Disordered" evidence="5">
    <location>
        <begin position="63"/>
        <end position="84"/>
    </location>
</feature>
<keyword evidence="8" id="KW-1185">Reference proteome</keyword>
<evidence type="ECO:0000313" key="8">
    <source>
        <dbReference type="Proteomes" id="UP001497744"/>
    </source>
</evidence>
<dbReference type="PROSITE" id="PS50082">
    <property type="entry name" value="WD_REPEATS_2"/>
    <property type="match status" value="5"/>
</dbReference>
<comment type="similarity">
    <text evidence="3">Belongs to the WD repeat PRL1/PRL2 family.</text>
</comment>
<evidence type="ECO:0000256" key="2">
    <source>
        <dbReference type="ARBA" id="ARBA00022737"/>
    </source>
</evidence>
<dbReference type="SUPFAM" id="SSF50978">
    <property type="entry name" value="WD40 repeat-like"/>
    <property type="match status" value="1"/>
</dbReference>
<dbReference type="SMART" id="SM00320">
    <property type="entry name" value="WD40"/>
    <property type="match status" value="7"/>
</dbReference>
<evidence type="ECO:0000259" key="6">
    <source>
        <dbReference type="Pfam" id="PF23798"/>
    </source>
</evidence>
<dbReference type="EMBL" id="BPLF01000001">
    <property type="protein sequence ID" value="GIX61560.1"/>
    <property type="molecule type" value="Genomic_DNA"/>
</dbReference>
<dbReference type="InterPro" id="IPR045241">
    <property type="entry name" value="Prp46/PLRG1-like"/>
</dbReference>
<feature type="repeat" description="WD" evidence="4">
    <location>
        <begin position="259"/>
        <end position="300"/>
    </location>
</feature>
<dbReference type="InterPro" id="IPR015943">
    <property type="entry name" value="WD40/YVTN_repeat-like_dom_sf"/>
</dbReference>
<evidence type="ECO:0000313" key="7">
    <source>
        <dbReference type="EMBL" id="GIX61560.1"/>
    </source>
</evidence>
<dbReference type="PRINTS" id="PR00320">
    <property type="entry name" value="GPROTEINBRPT"/>
</dbReference>
<dbReference type="GeneID" id="94193043"/>
<dbReference type="Proteomes" id="UP001497744">
    <property type="component" value="Unassembled WGS sequence"/>
</dbReference>
<dbReference type="InterPro" id="IPR001680">
    <property type="entry name" value="WD40_rpt"/>
</dbReference>
<feature type="repeat" description="WD" evidence="4">
    <location>
        <begin position="217"/>
        <end position="258"/>
    </location>
</feature>
<comment type="caution">
    <text evidence="7">The sequence shown here is derived from an EMBL/GenBank/DDBJ whole genome shotgun (WGS) entry which is preliminary data.</text>
</comment>
<dbReference type="PANTHER" id="PTHR19923">
    <property type="entry name" value="WD40 REPEAT PROTEINPRL1/PRL2-RELATED"/>
    <property type="match status" value="1"/>
</dbReference>
<dbReference type="InterPro" id="IPR020472">
    <property type="entry name" value="WD40_PAC1"/>
</dbReference>
<keyword evidence="1 4" id="KW-0853">WD repeat</keyword>
<dbReference type="PROSITE" id="PS00678">
    <property type="entry name" value="WD_REPEATS_1"/>
    <property type="match status" value="2"/>
</dbReference>
<name>A0AAV4LPZ8_BABCB</name>
<evidence type="ECO:0000256" key="1">
    <source>
        <dbReference type="ARBA" id="ARBA00022574"/>
    </source>
</evidence>
<dbReference type="GO" id="GO:0000398">
    <property type="term" value="P:mRNA splicing, via spliceosome"/>
    <property type="evidence" value="ECO:0007669"/>
    <property type="project" value="InterPro"/>
</dbReference>
<feature type="repeat" description="WD" evidence="4">
    <location>
        <begin position="301"/>
        <end position="342"/>
    </location>
</feature>
<reference evidence="7 8" key="1">
    <citation type="submission" date="2021-06" db="EMBL/GenBank/DDBJ databases">
        <title>Genome sequence of Babesia caballi.</title>
        <authorList>
            <person name="Yamagishi J."/>
            <person name="Kidaka T."/>
            <person name="Ochi A."/>
        </authorList>
    </citation>
    <scope>NUCLEOTIDE SEQUENCE [LARGE SCALE GENOMIC DNA]</scope>
    <source>
        <strain evidence="7">USDA-D6B2</strain>
    </source>
</reference>
<dbReference type="Gene3D" id="2.130.10.10">
    <property type="entry name" value="YVTN repeat-like/Quinoprotein amine dehydrogenase"/>
    <property type="match status" value="1"/>
</dbReference>
<evidence type="ECO:0000256" key="4">
    <source>
        <dbReference type="PROSITE-ProRule" id="PRU00221"/>
    </source>
</evidence>
<feature type="repeat" description="WD" evidence="4">
    <location>
        <begin position="343"/>
        <end position="384"/>
    </location>
</feature>